<dbReference type="EMBL" id="JBHEZZ010000017">
    <property type="protein sequence ID" value="MFC1404910.1"/>
    <property type="molecule type" value="Genomic_DNA"/>
</dbReference>
<evidence type="ECO:0000256" key="1">
    <source>
        <dbReference type="SAM" id="MobiDB-lite"/>
    </source>
</evidence>
<feature type="compositionally biased region" description="Basic and acidic residues" evidence="1">
    <location>
        <begin position="76"/>
        <end position="86"/>
    </location>
</feature>
<feature type="region of interest" description="Disordered" evidence="1">
    <location>
        <begin position="71"/>
        <end position="102"/>
    </location>
</feature>
<proteinExistence type="predicted"/>
<keyword evidence="3" id="KW-1185">Reference proteome</keyword>
<accession>A0ABV6UTV8</accession>
<gene>
    <name evidence="2" type="ORF">ACEZDJ_26870</name>
</gene>
<dbReference type="RefSeq" id="WP_030258027.1">
    <property type="nucleotide sequence ID" value="NZ_JBHEZZ010000017.1"/>
</dbReference>
<evidence type="ECO:0000313" key="3">
    <source>
        <dbReference type="Proteomes" id="UP001592528"/>
    </source>
</evidence>
<feature type="compositionally biased region" description="Acidic residues" evidence="1">
    <location>
        <begin position="18"/>
        <end position="40"/>
    </location>
</feature>
<sequence>MLNVQTAGTVGAVLDGEGVGDDPTDDGPEDEADGDEEAVDETGGADSATADQEVVATAQTPAMYRKKAIRSASGRYIRESPQDCRTGHPAGNTLSTGAPVPR</sequence>
<feature type="region of interest" description="Disordered" evidence="1">
    <location>
        <begin position="1"/>
        <end position="56"/>
    </location>
</feature>
<dbReference type="Proteomes" id="UP001592528">
    <property type="component" value="Unassembled WGS sequence"/>
</dbReference>
<name>A0ABV6UTV8_9ACTN</name>
<reference evidence="2 3" key="1">
    <citation type="submission" date="2024-09" db="EMBL/GenBank/DDBJ databases">
        <authorList>
            <person name="Lee S.D."/>
        </authorList>
    </citation>
    <scope>NUCLEOTIDE SEQUENCE [LARGE SCALE GENOMIC DNA]</scope>
    <source>
        <strain evidence="2 3">N1-5</strain>
    </source>
</reference>
<evidence type="ECO:0000313" key="2">
    <source>
        <dbReference type="EMBL" id="MFC1404910.1"/>
    </source>
</evidence>
<organism evidence="2 3">
    <name type="scientific">Streptacidiphilus cavernicola</name>
    <dbReference type="NCBI Taxonomy" id="3342716"/>
    <lineage>
        <taxon>Bacteria</taxon>
        <taxon>Bacillati</taxon>
        <taxon>Actinomycetota</taxon>
        <taxon>Actinomycetes</taxon>
        <taxon>Kitasatosporales</taxon>
        <taxon>Streptomycetaceae</taxon>
        <taxon>Streptacidiphilus</taxon>
    </lineage>
</organism>
<protein>
    <submittedName>
        <fullName evidence="2">Uncharacterized protein</fullName>
    </submittedName>
</protein>
<comment type="caution">
    <text evidence="2">The sequence shown here is derived from an EMBL/GenBank/DDBJ whole genome shotgun (WGS) entry which is preliminary data.</text>
</comment>